<accession>A0ABZ1W6M8</accession>
<dbReference type="InterPro" id="IPR022172">
    <property type="entry name" value="DUF3703"/>
</dbReference>
<dbReference type="EMBL" id="CP108482">
    <property type="protein sequence ID" value="WUS56495.1"/>
    <property type="molecule type" value="Genomic_DNA"/>
</dbReference>
<name>A0ABZ1W6M8_9ACTN</name>
<dbReference type="Proteomes" id="UP001432014">
    <property type="component" value="Chromosome"/>
</dbReference>
<proteinExistence type="predicted"/>
<evidence type="ECO:0000313" key="1">
    <source>
        <dbReference type="EMBL" id="WUS56495.1"/>
    </source>
</evidence>
<sequence>MPSPMPPRVREAFEGELRRARTSTDPAGMWTALERAHILSQPWAWPHTRAHWAMFRLALRHRDRREAVGQVVRLLVAAPGSLTGRAPVGNNGRTAAGLFTPMAVPGDLALLLAGRPGAGSSHAAR</sequence>
<evidence type="ECO:0000313" key="2">
    <source>
        <dbReference type="Proteomes" id="UP001432014"/>
    </source>
</evidence>
<protein>
    <submittedName>
        <fullName evidence="1">DUF3703 domain-containing protein</fullName>
    </submittedName>
</protein>
<gene>
    <name evidence="1" type="ORF">OG469_13795</name>
</gene>
<dbReference type="Pfam" id="PF12487">
    <property type="entry name" value="DUF3703"/>
    <property type="match status" value="1"/>
</dbReference>
<dbReference type="RefSeq" id="WP_329498682.1">
    <property type="nucleotide sequence ID" value="NZ_CP108460.1"/>
</dbReference>
<reference evidence="1 2" key="1">
    <citation type="submission" date="2022-10" db="EMBL/GenBank/DDBJ databases">
        <title>The complete genomes of actinobacterial strains from the NBC collection.</title>
        <authorList>
            <person name="Joergensen T.S."/>
            <person name="Alvarez Arevalo M."/>
            <person name="Sterndorff E.B."/>
            <person name="Faurdal D."/>
            <person name="Vuksanovic O."/>
            <person name="Mourched A.-S."/>
            <person name="Charusanti P."/>
            <person name="Shaw S."/>
            <person name="Blin K."/>
            <person name="Weber T."/>
        </authorList>
    </citation>
    <scope>NUCLEOTIDE SEQUENCE [LARGE SCALE GENOMIC DNA]</scope>
    <source>
        <strain evidence="1 2">NBC_01247</strain>
    </source>
</reference>
<keyword evidence="2" id="KW-1185">Reference proteome</keyword>
<organism evidence="1 2">
    <name type="scientific">Kitasatospora herbaricolor</name>
    <dbReference type="NCBI Taxonomy" id="68217"/>
    <lineage>
        <taxon>Bacteria</taxon>
        <taxon>Bacillati</taxon>
        <taxon>Actinomycetota</taxon>
        <taxon>Actinomycetes</taxon>
        <taxon>Kitasatosporales</taxon>
        <taxon>Streptomycetaceae</taxon>
        <taxon>Kitasatospora</taxon>
    </lineage>
</organism>